<evidence type="ECO:0000313" key="2">
    <source>
        <dbReference type="Proteomes" id="UP000828048"/>
    </source>
</evidence>
<sequence length="278" mass="31977">MEDEALCRSWLAISQDPISGNSQTMTVFWERIRQCFSSQPNVEVNRMAISLSYRWSVIQKAVNKFAGFVDQVERRNQSGMGDADKIGEAKKMYTRIQSKGQPKYFTFDASWEILRHSCKWNEIMTKAPQKKSTTQTSTSSPYTSTAPIPIDVDLGQQTSPEGPKCPRGTKGEKEKVKKKATTDVTYDEMAANQAQIVDVLLGLSSRSIEREQQKVVDRQKKDEARQMQLHYLAMRHERKQKKEDHTIMSMDMSTLNPTQKSYYEGLQREIIAQRDFNE</sequence>
<protein>
    <submittedName>
        <fullName evidence="1">Uncharacterized protein</fullName>
    </submittedName>
</protein>
<evidence type="ECO:0000313" key="1">
    <source>
        <dbReference type="EMBL" id="KAH7859835.1"/>
    </source>
</evidence>
<proteinExistence type="predicted"/>
<dbReference type="Proteomes" id="UP000828048">
    <property type="component" value="Chromosome 4"/>
</dbReference>
<accession>A0ACB7Z211</accession>
<dbReference type="EMBL" id="CM037154">
    <property type="protein sequence ID" value="KAH7859835.1"/>
    <property type="molecule type" value="Genomic_DNA"/>
</dbReference>
<reference evidence="1 2" key="1">
    <citation type="journal article" date="2021" name="Hortic Res">
        <title>High-quality reference genome and annotation aids understanding of berry development for evergreen blueberry (Vaccinium darrowii).</title>
        <authorList>
            <person name="Yu J."/>
            <person name="Hulse-Kemp A.M."/>
            <person name="Babiker E."/>
            <person name="Staton M."/>
        </authorList>
    </citation>
    <scope>NUCLEOTIDE SEQUENCE [LARGE SCALE GENOMIC DNA]</scope>
    <source>
        <strain evidence="2">cv. NJ 8807/NJ 8810</strain>
        <tissue evidence="1">Young leaf</tissue>
    </source>
</reference>
<organism evidence="1 2">
    <name type="scientific">Vaccinium darrowii</name>
    <dbReference type="NCBI Taxonomy" id="229202"/>
    <lineage>
        <taxon>Eukaryota</taxon>
        <taxon>Viridiplantae</taxon>
        <taxon>Streptophyta</taxon>
        <taxon>Embryophyta</taxon>
        <taxon>Tracheophyta</taxon>
        <taxon>Spermatophyta</taxon>
        <taxon>Magnoliopsida</taxon>
        <taxon>eudicotyledons</taxon>
        <taxon>Gunneridae</taxon>
        <taxon>Pentapetalae</taxon>
        <taxon>asterids</taxon>
        <taxon>Ericales</taxon>
        <taxon>Ericaceae</taxon>
        <taxon>Vaccinioideae</taxon>
        <taxon>Vaccinieae</taxon>
        <taxon>Vaccinium</taxon>
    </lineage>
</organism>
<comment type="caution">
    <text evidence="1">The sequence shown here is derived from an EMBL/GenBank/DDBJ whole genome shotgun (WGS) entry which is preliminary data.</text>
</comment>
<gene>
    <name evidence="1" type="ORF">Vadar_006030</name>
</gene>
<name>A0ACB7Z211_9ERIC</name>
<keyword evidence="2" id="KW-1185">Reference proteome</keyword>